<reference evidence="7 8" key="1">
    <citation type="submission" date="2015-06" db="EMBL/GenBank/DDBJ databases">
        <title>Draft genome sequence of beer spoilage bacterium Megasphaera cerevisiae type strain 20462.</title>
        <authorList>
            <person name="Kutumbaka K."/>
            <person name="Pasmowitz J."/>
            <person name="Mategko J."/>
            <person name="Reyes D."/>
            <person name="Friedrich A."/>
            <person name="Han S."/>
            <person name="Martens-Habbena W."/>
            <person name="Neal-McKinney J."/>
            <person name="Janagama H.K."/>
            <person name="Nadala C."/>
            <person name="Samadpour M."/>
        </authorList>
    </citation>
    <scope>NUCLEOTIDE SEQUENCE [LARGE SCALE GENOMIC DNA]</scope>
    <source>
        <strain evidence="7 8">DSM 20462</strain>
    </source>
</reference>
<comment type="similarity">
    <text evidence="1">Belongs to the SorC transcriptional regulatory family.</text>
</comment>
<feature type="domain" description="Sugar-binding" evidence="5">
    <location>
        <begin position="93"/>
        <end position="338"/>
    </location>
</feature>
<dbReference type="Gene3D" id="3.40.50.1360">
    <property type="match status" value="1"/>
</dbReference>
<proteinExistence type="inferred from homology"/>
<evidence type="ECO:0000313" key="8">
    <source>
        <dbReference type="Proteomes" id="UP000036503"/>
    </source>
</evidence>
<dbReference type="InterPro" id="IPR037171">
    <property type="entry name" value="NagB/RpiA_transferase-like"/>
</dbReference>
<dbReference type="OrthoDB" id="9793820at2"/>
<dbReference type="STRING" id="39029.BSR42_11825"/>
<name>A0A0J6WUC5_9FIRM</name>
<evidence type="ECO:0000256" key="4">
    <source>
        <dbReference type="ARBA" id="ARBA00023163"/>
    </source>
</evidence>
<gene>
    <name evidence="7" type="ORF">AB840_09745</name>
</gene>
<keyword evidence="2" id="KW-0805">Transcription regulation</keyword>
<evidence type="ECO:0000256" key="1">
    <source>
        <dbReference type="ARBA" id="ARBA00010466"/>
    </source>
</evidence>
<sequence length="340" mass="36997">MEQDTLGIFQKIAPDVMGTIKERYLLLRHISDAEPVGRRTLAGLSGLSERVVRSHVDVLRRSGIVRFTTMGIAMEPEGKKMMPSLLECFLRLNNLDDMQRRIRQALGLKNVYIVPGDSDNDKTAKEELGRRGALLLNDLLGSVETVAISGGSTMAEIARMLPESMAEATILPARGSMGNHVEFQANYIAANIAAKTHSSYRMIHLPEGLSASALHIMFESDRQAKENAAMTARAQVVLFGIGRADRMAKKRGMTGLQREALENLGARGESLGCYCSLEGKILYGTNNIGISLRDIKHHPHVIAVAGGTGKAEAILSVMRTCRTGTLVTDEGAAEKIMKLI</sequence>
<dbReference type="InterPro" id="IPR051054">
    <property type="entry name" value="SorC_transcr_regulators"/>
</dbReference>
<evidence type="ECO:0000256" key="3">
    <source>
        <dbReference type="ARBA" id="ARBA00023125"/>
    </source>
</evidence>
<dbReference type="AlphaFoldDB" id="A0A0J6WUC5"/>
<dbReference type="PANTHER" id="PTHR34294">
    <property type="entry name" value="TRANSCRIPTIONAL REGULATOR-RELATED"/>
    <property type="match status" value="1"/>
</dbReference>
<dbReference type="InterPro" id="IPR048715">
    <property type="entry name" value="CggR_N"/>
</dbReference>
<dbReference type="InterPro" id="IPR036388">
    <property type="entry name" value="WH-like_DNA-bd_sf"/>
</dbReference>
<dbReference type="FunCoup" id="A0A0J6WUC5">
    <property type="interactions" value="12"/>
</dbReference>
<dbReference type="Pfam" id="PF21715">
    <property type="entry name" value="CggR_N"/>
    <property type="match status" value="1"/>
</dbReference>
<evidence type="ECO:0000313" key="7">
    <source>
        <dbReference type="EMBL" id="KMO86129.1"/>
    </source>
</evidence>
<evidence type="ECO:0000256" key="2">
    <source>
        <dbReference type="ARBA" id="ARBA00023015"/>
    </source>
</evidence>
<dbReference type="InParanoid" id="A0A0J6WUC5"/>
<dbReference type="RefSeq" id="WP_048514652.1">
    <property type="nucleotide sequence ID" value="NZ_FUXD01000032.1"/>
</dbReference>
<keyword evidence="4" id="KW-0804">Transcription</keyword>
<dbReference type="Proteomes" id="UP000036503">
    <property type="component" value="Unassembled WGS sequence"/>
</dbReference>
<organism evidence="7 8">
    <name type="scientific">Megasphaera cerevisiae DSM 20462</name>
    <dbReference type="NCBI Taxonomy" id="1122219"/>
    <lineage>
        <taxon>Bacteria</taxon>
        <taxon>Bacillati</taxon>
        <taxon>Bacillota</taxon>
        <taxon>Negativicutes</taxon>
        <taxon>Veillonellales</taxon>
        <taxon>Veillonellaceae</taxon>
        <taxon>Megasphaera</taxon>
    </lineage>
</organism>
<accession>A0A0J6WUC5</accession>
<dbReference type="GO" id="GO:0003677">
    <property type="term" value="F:DNA binding"/>
    <property type="evidence" value="ECO:0007669"/>
    <property type="project" value="UniProtKB-KW"/>
</dbReference>
<feature type="domain" description="CggR N-terminal DNA binding" evidence="6">
    <location>
        <begin position="20"/>
        <end position="86"/>
    </location>
</feature>
<dbReference type="Pfam" id="PF04198">
    <property type="entry name" value="Sugar-bind"/>
    <property type="match status" value="1"/>
</dbReference>
<dbReference type="SUPFAM" id="SSF100950">
    <property type="entry name" value="NagB/RpiA/CoA transferase-like"/>
    <property type="match status" value="1"/>
</dbReference>
<evidence type="ECO:0000259" key="6">
    <source>
        <dbReference type="Pfam" id="PF21715"/>
    </source>
</evidence>
<dbReference type="InterPro" id="IPR007324">
    <property type="entry name" value="Sugar-bd_dom_put"/>
</dbReference>
<dbReference type="GO" id="GO:0030246">
    <property type="term" value="F:carbohydrate binding"/>
    <property type="evidence" value="ECO:0007669"/>
    <property type="project" value="InterPro"/>
</dbReference>
<dbReference type="InterPro" id="IPR036390">
    <property type="entry name" value="WH_DNA-bd_sf"/>
</dbReference>
<evidence type="ECO:0000259" key="5">
    <source>
        <dbReference type="Pfam" id="PF04198"/>
    </source>
</evidence>
<dbReference type="SUPFAM" id="SSF46785">
    <property type="entry name" value="Winged helix' DNA-binding domain"/>
    <property type="match status" value="1"/>
</dbReference>
<protein>
    <submittedName>
        <fullName evidence="7">Central glycolytic regulator</fullName>
    </submittedName>
</protein>
<keyword evidence="3" id="KW-0238">DNA-binding</keyword>
<keyword evidence="8" id="KW-1185">Reference proteome</keyword>
<dbReference type="EMBL" id="LEKT01000032">
    <property type="protein sequence ID" value="KMO86129.1"/>
    <property type="molecule type" value="Genomic_DNA"/>
</dbReference>
<dbReference type="PATRIC" id="fig|1122219.3.peg.1769"/>
<comment type="caution">
    <text evidence="7">The sequence shown here is derived from an EMBL/GenBank/DDBJ whole genome shotgun (WGS) entry which is preliminary data.</text>
</comment>
<dbReference type="Gene3D" id="1.10.10.10">
    <property type="entry name" value="Winged helix-like DNA-binding domain superfamily/Winged helix DNA-binding domain"/>
    <property type="match status" value="1"/>
</dbReference>
<dbReference type="PANTHER" id="PTHR34294:SF5">
    <property type="entry name" value="CENTRAL GLYCOLYTIC GENES REGULATOR"/>
    <property type="match status" value="1"/>
</dbReference>